<comment type="caution">
    <text evidence="1">The sequence shown here is derived from an EMBL/GenBank/DDBJ whole genome shotgun (WGS) entry which is preliminary data.</text>
</comment>
<dbReference type="RefSeq" id="WP_110794391.1">
    <property type="nucleotide sequence ID" value="NZ_KZ826481.1"/>
</dbReference>
<evidence type="ECO:0008006" key="3">
    <source>
        <dbReference type="Google" id="ProtNLM"/>
    </source>
</evidence>
<evidence type="ECO:0000313" key="1">
    <source>
        <dbReference type="EMBL" id="PYC48812.1"/>
    </source>
</evidence>
<dbReference type="InterPro" id="IPR010297">
    <property type="entry name" value="DUF900_hydrolase"/>
</dbReference>
<keyword evidence="2" id="KW-1185">Reference proteome</keyword>
<proteinExistence type="predicted"/>
<dbReference type="OrthoDB" id="7303283at2"/>
<dbReference type="EMBL" id="QFVT01000002">
    <property type="protein sequence ID" value="PYC48812.1"/>
    <property type="molecule type" value="Genomic_DNA"/>
</dbReference>
<sequence length="307" mass="33245">MSLLRINSSDHGLELHRSAQQAGAALGFAARQMRGTAPVVFMVHGYKFAPADPRHCPHDHIFSTRQDHPCWKAMSWPRGLGATAPEAQMLGIAFGWPARGSLRRAYARAQVAGQDLAEAVRIVRRAAPERPVHILTHSLGARVAFSALSALEAGDICRVVMLTAAEFTGAARTAATTPCGRATEMLHITSRENALFDHLLRWGMKPPAPRDLPMGLGGSVAQNVAQIHLHHGAVLHRLATMGYPIADPARRVCHWSVYLREGVWPFYRALVETPDQLPFGVLRGLEHLGAAPAAPVPGITGPHHLPV</sequence>
<dbReference type="AlphaFoldDB" id="A0A2V4N4H3"/>
<organism evidence="1 2">
    <name type="scientific">Litorivita pollutaquae</name>
    <dbReference type="NCBI Taxonomy" id="2200892"/>
    <lineage>
        <taxon>Bacteria</taxon>
        <taxon>Pseudomonadati</taxon>
        <taxon>Pseudomonadota</taxon>
        <taxon>Alphaproteobacteria</taxon>
        <taxon>Rhodobacterales</taxon>
        <taxon>Paracoccaceae</taxon>
        <taxon>Litorivita</taxon>
    </lineage>
</organism>
<dbReference type="InterPro" id="IPR029058">
    <property type="entry name" value="AB_hydrolase_fold"/>
</dbReference>
<dbReference type="Pfam" id="PF05990">
    <property type="entry name" value="DUF900"/>
    <property type="match status" value="1"/>
</dbReference>
<dbReference type="SUPFAM" id="SSF53474">
    <property type="entry name" value="alpha/beta-Hydrolases"/>
    <property type="match status" value="1"/>
</dbReference>
<accession>A0A2V4N4H3</accession>
<evidence type="ECO:0000313" key="2">
    <source>
        <dbReference type="Proteomes" id="UP000248012"/>
    </source>
</evidence>
<dbReference type="Proteomes" id="UP000248012">
    <property type="component" value="Unassembled WGS sequence"/>
</dbReference>
<gene>
    <name evidence="1" type="ORF">DI396_01585</name>
</gene>
<protein>
    <recommendedName>
        <fullName evidence="3">Alpha/beta hydrolase family protein</fullName>
    </recommendedName>
</protein>
<dbReference type="Gene3D" id="3.40.50.1820">
    <property type="entry name" value="alpha/beta hydrolase"/>
    <property type="match status" value="1"/>
</dbReference>
<reference evidence="1 2" key="1">
    <citation type="submission" date="2018-05" db="EMBL/GenBank/DDBJ databases">
        <title>Oceanovita maritima gen. nov., sp. nov., a marine bacterium in the family Rhodobacteraceae isolated from surface seawater of Lundu port Xiamen, China.</title>
        <authorList>
            <person name="Hetharua B.H."/>
            <person name="Min D."/>
            <person name="Liao H."/>
            <person name="Tian Y."/>
        </authorList>
    </citation>
    <scope>NUCLEOTIDE SEQUENCE [LARGE SCALE GENOMIC DNA]</scope>
    <source>
        <strain evidence="1 2">FSX-11</strain>
    </source>
</reference>
<name>A0A2V4N4H3_9RHOB</name>